<dbReference type="Gene3D" id="3.30.420.10">
    <property type="entry name" value="Ribonuclease H-like superfamily/Ribonuclease H"/>
    <property type="match status" value="1"/>
</dbReference>
<dbReference type="InterPro" id="IPR044730">
    <property type="entry name" value="RNase_H-like_dom_plant"/>
</dbReference>
<protein>
    <recommendedName>
        <fullName evidence="2">RNase H type-1 domain-containing protein</fullName>
    </recommendedName>
</protein>
<dbReference type="InterPro" id="IPR052929">
    <property type="entry name" value="RNase_H-like_EbsB-rel"/>
</dbReference>
<keyword evidence="4" id="KW-1185">Reference proteome</keyword>
<feature type="compositionally biased region" description="Basic residues" evidence="1">
    <location>
        <begin position="150"/>
        <end position="161"/>
    </location>
</feature>
<dbReference type="Proteomes" id="UP001459277">
    <property type="component" value="Unassembled WGS sequence"/>
</dbReference>
<sequence length="310" mass="33836">MASANLGTGGVGNCAPSDTPSVPVPASIRRIVFSEENQTSRIVPEASVVTNQTTLLLQAAKNPDGWDKAEILKRNQKGKNSSCDLQRELTFDSTQDPNKEETVSAPKVGQQKSFQAEAREASSPLRPRLERKCKPEANTTGLGPPNNAQPRKKVNLKKVARQKAQEDSQAQDTEMLTSVVEVGSKRPAEAIALEHGILLAHEMNIPRVLLESDSLSTVQSINAKKTDGPLGHIFGGIRCSLLQFSSWSLHHLKRDRNRAAHDLTQLAKTTGTSQVWKGTTPCFHQTLPNALYLLELISSSLLFFLFGLTI</sequence>
<dbReference type="PANTHER" id="PTHR47074">
    <property type="entry name" value="BNAC02G40300D PROTEIN"/>
    <property type="match status" value="1"/>
</dbReference>
<reference evidence="3 4" key="1">
    <citation type="submission" date="2024-01" db="EMBL/GenBank/DDBJ databases">
        <title>A telomere-to-telomere, gap-free genome of sweet tea (Lithocarpus litseifolius).</title>
        <authorList>
            <person name="Zhou J."/>
        </authorList>
    </citation>
    <scope>NUCLEOTIDE SEQUENCE [LARGE SCALE GENOMIC DNA]</scope>
    <source>
        <strain evidence="3">Zhou-2022a</strain>
        <tissue evidence="3">Leaf</tissue>
    </source>
</reference>
<dbReference type="PANTHER" id="PTHR47074:SF11">
    <property type="entry name" value="REVERSE TRANSCRIPTASE-LIKE PROTEIN"/>
    <property type="match status" value="1"/>
</dbReference>
<name>A0AAW2BYW8_9ROSI</name>
<dbReference type="Pfam" id="PF13456">
    <property type="entry name" value="RVT_3"/>
    <property type="match status" value="1"/>
</dbReference>
<dbReference type="CDD" id="cd06222">
    <property type="entry name" value="RNase_H_like"/>
    <property type="match status" value="1"/>
</dbReference>
<dbReference type="InterPro" id="IPR036397">
    <property type="entry name" value="RNaseH_sf"/>
</dbReference>
<evidence type="ECO:0000313" key="4">
    <source>
        <dbReference type="Proteomes" id="UP001459277"/>
    </source>
</evidence>
<feature type="compositionally biased region" description="Polar residues" evidence="1">
    <location>
        <begin position="137"/>
        <end position="149"/>
    </location>
</feature>
<dbReference type="GO" id="GO:0004523">
    <property type="term" value="F:RNA-DNA hybrid ribonuclease activity"/>
    <property type="evidence" value="ECO:0007669"/>
    <property type="project" value="InterPro"/>
</dbReference>
<dbReference type="InterPro" id="IPR002156">
    <property type="entry name" value="RNaseH_domain"/>
</dbReference>
<evidence type="ECO:0000259" key="2">
    <source>
        <dbReference type="Pfam" id="PF13456"/>
    </source>
</evidence>
<proteinExistence type="predicted"/>
<gene>
    <name evidence="3" type="ORF">SO802_025613</name>
</gene>
<feature type="region of interest" description="Disordered" evidence="1">
    <location>
        <begin position="90"/>
        <end position="173"/>
    </location>
</feature>
<dbReference type="AlphaFoldDB" id="A0AAW2BYW8"/>
<organism evidence="3 4">
    <name type="scientific">Lithocarpus litseifolius</name>
    <dbReference type="NCBI Taxonomy" id="425828"/>
    <lineage>
        <taxon>Eukaryota</taxon>
        <taxon>Viridiplantae</taxon>
        <taxon>Streptophyta</taxon>
        <taxon>Embryophyta</taxon>
        <taxon>Tracheophyta</taxon>
        <taxon>Spermatophyta</taxon>
        <taxon>Magnoliopsida</taxon>
        <taxon>eudicotyledons</taxon>
        <taxon>Gunneridae</taxon>
        <taxon>Pentapetalae</taxon>
        <taxon>rosids</taxon>
        <taxon>fabids</taxon>
        <taxon>Fagales</taxon>
        <taxon>Fagaceae</taxon>
        <taxon>Lithocarpus</taxon>
    </lineage>
</organism>
<feature type="domain" description="RNase H type-1" evidence="2">
    <location>
        <begin position="184"/>
        <end position="265"/>
    </location>
</feature>
<evidence type="ECO:0000313" key="3">
    <source>
        <dbReference type="EMBL" id="KAK9990628.1"/>
    </source>
</evidence>
<dbReference type="EMBL" id="JAZDWU010000009">
    <property type="protein sequence ID" value="KAK9990628.1"/>
    <property type="molecule type" value="Genomic_DNA"/>
</dbReference>
<accession>A0AAW2BYW8</accession>
<feature type="region of interest" description="Disordered" evidence="1">
    <location>
        <begin position="1"/>
        <end position="24"/>
    </location>
</feature>
<comment type="caution">
    <text evidence="3">The sequence shown here is derived from an EMBL/GenBank/DDBJ whole genome shotgun (WGS) entry which is preliminary data.</text>
</comment>
<dbReference type="GO" id="GO:0003676">
    <property type="term" value="F:nucleic acid binding"/>
    <property type="evidence" value="ECO:0007669"/>
    <property type="project" value="InterPro"/>
</dbReference>
<evidence type="ECO:0000256" key="1">
    <source>
        <dbReference type="SAM" id="MobiDB-lite"/>
    </source>
</evidence>